<accession>A0A830CZ93</accession>
<dbReference type="InterPro" id="IPR045894">
    <property type="entry name" value="At5g08430-like"/>
</dbReference>
<dbReference type="Gene3D" id="3.30.1490.40">
    <property type="match status" value="1"/>
</dbReference>
<name>A0A830CZ93_9LAMI</name>
<sequence length="213" mass="23286">MLQTPSEQEKLLLKLPEVIAEELEREVIATASSEKAEGSDCSPKSILRVNSDVSSTDASGSVGIVAPSQVIFNDAHAPEAPGRSIDGNPNGDQATNIQQMPLVADAICDDEGSRETTQVVVSGEENKAVEKKAEQPVVIDLSDDDDVNEWADAIWHYVDPRGQTQGPFPLYLLKKWFDDNYFHPGFRVWNSSRTSHGDGVLLVDLLAQREGKQ</sequence>
<comment type="caution">
    <text evidence="2">The sequence shown here is derived from an EMBL/GenBank/DDBJ whole genome shotgun (WGS) entry which is preliminary data.</text>
</comment>
<gene>
    <name evidence="2" type="ORF">PHJA_002585900</name>
</gene>
<dbReference type="EMBL" id="BMAC01000942">
    <property type="protein sequence ID" value="GFQ04420.1"/>
    <property type="molecule type" value="Genomic_DNA"/>
</dbReference>
<organism evidence="2 3">
    <name type="scientific">Phtheirospermum japonicum</name>
    <dbReference type="NCBI Taxonomy" id="374723"/>
    <lineage>
        <taxon>Eukaryota</taxon>
        <taxon>Viridiplantae</taxon>
        <taxon>Streptophyta</taxon>
        <taxon>Embryophyta</taxon>
        <taxon>Tracheophyta</taxon>
        <taxon>Spermatophyta</taxon>
        <taxon>Magnoliopsida</taxon>
        <taxon>eudicotyledons</taxon>
        <taxon>Gunneridae</taxon>
        <taxon>Pentapetalae</taxon>
        <taxon>asterids</taxon>
        <taxon>lamiids</taxon>
        <taxon>Lamiales</taxon>
        <taxon>Orobanchaceae</taxon>
        <taxon>Orobanchaceae incertae sedis</taxon>
        <taxon>Phtheirospermum</taxon>
    </lineage>
</organism>
<feature type="domain" description="GYF" evidence="1">
    <location>
        <begin position="152"/>
        <end position="206"/>
    </location>
</feature>
<protein>
    <submittedName>
        <fullName evidence="2">Zinc finger CCCH domain-containing protein 44</fullName>
    </submittedName>
</protein>
<reference evidence="2" key="1">
    <citation type="submission" date="2020-07" db="EMBL/GenBank/DDBJ databases">
        <title>Ethylene signaling mediates host invasion by parasitic plants.</title>
        <authorList>
            <person name="Yoshida S."/>
        </authorList>
    </citation>
    <scope>NUCLEOTIDE SEQUENCE</scope>
    <source>
        <strain evidence="2">Okayama</strain>
    </source>
</reference>
<dbReference type="Proteomes" id="UP000653305">
    <property type="component" value="Unassembled WGS sequence"/>
</dbReference>
<evidence type="ECO:0000259" key="1">
    <source>
        <dbReference type="PROSITE" id="PS50829"/>
    </source>
</evidence>
<evidence type="ECO:0000313" key="2">
    <source>
        <dbReference type="EMBL" id="GFQ04420.1"/>
    </source>
</evidence>
<keyword evidence="3" id="KW-1185">Reference proteome</keyword>
<dbReference type="PANTHER" id="PTHR46851:SF11">
    <property type="entry name" value="GYF DOMAIN-CONTAINING PROTEIN"/>
    <property type="match status" value="1"/>
</dbReference>
<proteinExistence type="predicted"/>
<dbReference type="PROSITE" id="PS50829">
    <property type="entry name" value="GYF"/>
    <property type="match status" value="1"/>
</dbReference>
<dbReference type="Pfam" id="PF02213">
    <property type="entry name" value="GYF"/>
    <property type="match status" value="1"/>
</dbReference>
<dbReference type="PANTHER" id="PTHR46851">
    <property type="entry name" value="OS01G0884500 PROTEIN"/>
    <property type="match status" value="1"/>
</dbReference>
<dbReference type="InterPro" id="IPR003169">
    <property type="entry name" value="GYF"/>
</dbReference>
<dbReference type="InterPro" id="IPR035445">
    <property type="entry name" value="GYF-like_dom_sf"/>
</dbReference>
<evidence type="ECO:0000313" key="3">
    <source>
        <dbReference type="Proteomes" id="UP000653305"/>
    </source>
</evidence>
<dbReference type="OrthoDB" id="6415790at2759"/>
<dbReference type="SMART" id="SM00444">
    <property type="entry name" value="GYF"/>
    <property type="match status" value="1"/>
</dbReference>
<dbReference type="SUPFAM" id="SSF55277">
    <property type="entry name" value="GYF domain"/>
    <property type="match status" value="1"/>
</dbReference>
<dbReference type="AlphaFoldDB" id="A0A830CZ93"/>